<keyword evidence="1" id="KW-0732">Signal</keyword>
<proteinExistence type="predicted"/>
<evidence type="ECO:0000313" key="2">
    <source>
        <dbReference type="EMBL" id="MFC4023615.1"/>
    </source>
</evidence>
<dbReference type="EMBL" id="JBHSAO010000004">
    <property type="protein sequence ID" value="MFC4023615.1"/>
    <property type="molecule type" value="Genomic_DNA"/>
</dbReference>
<dbReference type="PROSITE" id="PS51257">
    <property type="entry name" value="PROKAR_LIPOPROTEIN"/>
    <property type="match status" value="1"/>
</dbReference>
<dbReference type="CDD" id="cd13603">
    <property type="entry name" value="PBP2_TRAP_Siap_TeaA_like"/>
    <property type="match status" value="1"/>
</dbReference>
<accession>A0ABV8GUP8</accession>
<evidence type="ECO:0000313" key="3">
    <source>
        <dbReference type="Proteomes" id="UP001595772"/>
    </source>
</evidence>
<evidence type="ECO:0000256" key="1">
    <source>
        <dbReference type="ARBA" id="ARBA00022729"/>
    </source>
</evidence>
<dbReference type="Proteomes" id="UP001595772">
    <property type="component" value="Unassembled WGS sequence"/>
</dbReference>
<reference evidence="3" key="1">
    <citation type="journal article" date="2019" name="Int. J. Syst. Evol. Microbiol.">
        <title>The Global Catalogue of Microorganisms (GCM) 10K type strain sequencing project: providing services to taxonomists for standard genome sequencing and annotation.</title>
        <authorList>
            <consortium name="The Broad Institute Genomics Platform"/>
            <consortium name="The Broad Institute Genome Sequencing Center for Infectious Disease"/>
            <person name="Wu L."/>
            <person name="Ma J."/>
        </authorList>
    </citation>
    <scope>NUCLEOTIDE SEQUENCE [LARGE SCALE GENOMIC DNA]</scope>
    <source>
        <strain evidence="3">IBRC-M 10703</strain>
    </source>
</reference>
<dbReference type="InterPro" id="IPR038404">
    <property type="entry name" value="TRAP_DctP_sf"/>
</dbReference>
<keyword evidence="3" id="KW-1185">Reference proteome</keyword>
<organism evidence="2 3">
    <name type="scientific">Oceanobacillus longus</name>
    <dbReference type="NCBI Taxonomy" id="930120"/>
    <lineage>
        <taxon>Bacteria</taxon>
        <taxon>Bacillati</taxon>
        <taxon>Bacillota</taxon>
        <taxon>Bacilli</taxon>
        <taxon>Bacillales</taxon>
        <taxon>Bacillaceae</taxon>
        <taxon>Oceanobacillus</taxon>
    </lineage>
</organism>
<dbReference type="NCBIfam" id="NF037995">
    <property type="entry name" value="TRAP_S1"/>
    <property type="match status" value="1"/>
</dbReference>
<sequence length="333" mass="37811">MKYYLIFMLTIIALLISGCGDSVASSKEEKLSLVFATTMDDSGIDKDIKDFFGNKITELSDDSMEIEFFMAGQLGGEREALEQMNMGEIDIGYSVLQAELYYPEYNAISIPFLFQDLDSMREFMDGKVGDEIKEIAREVGGIIPMGLHGYGARWTTSNIPFSNIEELQGMKIRMPEIEWWVNVWAELGALPTPIAATEIVSALQTGTVDAQENFLTNIAGRQMWDYQEYLMKTEHIQLFQQWLVSEDTWENKLTTEQQEIVTQAIDETLAYADEIVAASNEAFLEEIEANGMEIVYPDQEEMREKAQPAIEEIIENDLAPGVYEEVQKIMNKE</sequence>
<dbReference type="PANTHER" id="PTHR33376:SF4">
    <property type="entry name" value="SIALIC ACID-BINDING PERIPLASMIC PROTEIN SIAP"/>
    <property type="match status" value="1"/>
</dbReference>
<name>A0ABV8GUP8_9BACI</name>
<gene>
    <name evidence="2" type="ORF">ACFOUV_07240</name>
</gene>
<dbReference type="Pfam" id="PF03480">
    <property type="entry name" value="DctP"/>
    <property type="match status" value="1"/>
</dbReference>
<dbReference type="PANTHER" id="PTHR33376">
    <property type="match status" value="1"/>
</dbReference>
<comment type="caution">
    <text evidence="2">The sequence shown here is derived from an EMBL/GenBank/DDBJ whole genome shotgun (WGS) entry which is preliminary data.</text>
</comment>
<dbReference type="InterPro" id="IPR018389">
    <property type="entry name" value="DctP_fam"/>
</dbReference>
<protein>
    <submittedName>
        <fullName evidence="2">TRAP transporter substrate-binding protein</fullName>
    </submittedName>
</protein>
<dbReference type="Gene3D" id="3.40.190.170">
    <property type="entry name" value="Bacterial extracellular solute-binding protein, family 7"/>
    <property type="match status" value="1"/>
</dbReference>
<dbReference type="RefSeq" id="WP_379496116.1">
    <property type="nucleotide sequence ID" value="NZ_JBHSAO010000004.1"/>
</dbReference>